<dbReference type="InterPro" id="IPR036397">
    <property type="entry name" value="RNaseH_sf"/>
</dbReference>
<dbReference type="GO" id="GO:0004523">
    <property type="term" value="F:RNA-DNA hybrid ribonuclease activity"/>
    <property type="evidence" value="ECO:0007669"/>
    <property type="project" value="InterPro"/>
</dbReference>
<evidence type="ECO:0000313" key="3">
    <source>
        <dbReference type="EMBL" id="MBW0504747.1"/>
    </source>
</evidence>
<reference evidence="3" key="1">
    <citation type="submission" date="2021-03" db="EMBL/GenBank/DDBJ databases">
        <title>Draft genome sequence of rust myrtle Austropuccinia psidii MF-1, a brazilian biotype.</title>
        <authorList>
            <person name="Quecine M.C."/>
            <person name="Pachon D.M.R."/>
            <person name="Bonatelli M.L."/>
            <person name="Correr F.H."/>
            <person name="Franceschini L.M."/>
            <person name="Leite T.F."/>
            <person name="Margarido G.R.A."/>
            <person name="Almeida C.A."/>
            <person name="Ferrarezi J.A."/>
            <person name="Labate C.A."/>
        </authorList>
    </citation>
    <scope>NUCLEOTIDE SEQUENCE</scope>
    <source>
        <strain evidence="3">MF-1</strain>
    </source>
</reference>
<keyword evidence="4" id="KW-1185">Reference proteome</keyword>
<comment type="caution">
    <text evidence="3">The sequence shown here is derived from an EMBL/GenBank/DDBJ whole genome shotgun (WGS) entry which is preliminary data.</text>
</comment>
<dbReference type="InterPro" id="IPR012337">
    <property type="entry name" value="RNaseH-like_sf"/>
</dbReference>
<dbReference type="OrthoDB" id="4368687at2759"/>
<dbReference type="PROSITE" id="PS50879">
    <property type="entry name" value="RNASE_H_1"/>
    <property type="match status" value="1"/>
</dbReference>
<dbReference type="CDD" id="cd09276">
    <property type="entry name" value="Rnase_HI_RT_non_LTR"/>
    <property type="match status" value="1"/>
</dbReference>
<evidence type="ECO:0000313" key="4">
    <source>
        <dbReference type="Proteomes" id="UP000765509"/>
    </source>
</evidence>
<evidence type="ECO:0000259" key="2">
    <source>
        <dbReference type="PROSITE" id="PS50879"/>
    </source>
</evidence>
<feature type="region of interest" description="Disordered" evidence="1">
    <location>
        <begin position="195"/>
        <end position="216"/>
    </location>
</feature>
<gene>
    <name evidence="3" type="ORF">O181_044462</name>
</gene>
<organism evidence="3 4">
    <name type="scientific">Austropuccinia psidii MF-1</name>
    <dbReference type="NCBI Taxonomy" id="1389203"/>
    <lineage>
        <taxon>Eukaryota</taxon>
        <taxon>Fungi</taxon>
        <taxon>Dikarya</taxon>
        <taxon>Basidiomycota</taxon>
        <taxon>Pucciniomycotina</taxon>
        <taxon>Pucciniomycetes</taxon>
        <taxon>Pucciniales</taxon>
        <taxon>Sphaerophragmiaceae</taxon>
        <taxon>Austropuccinia</taxon>
    </lineage>
</organism>
<dbReference type="InterPro" id="IPR002156">
    <property type="entry name" value="RNaseH_domain"/>
</dbReference>
<dbReference type="Pfam" id="PF00075">
    <property type="entry name" value="RNase_H"/>
    <property type="match status" value="1"/>
</dbReference>
<dbReference type="Proteomes" id="UP000765509">
    <property type="component" value="Unassembled WGS sequence"/>
</dbReference>
<sequence>MGGPTPNTSKDEVAKKIKTQLQEEANNNSLIMFTDGSLIEGRKAGSAVYAQHTHLTLKIHLGQGKTITNYETELTVLWFAATTAQEMLNPAQTEWRGLAIFSDSQAALKAICRPNTKSKAQHLCLKIYKTLTSLWERRNLTLYWCPGHSNVPENKKVDTLAKQVADNHPTSIQDTLPQSLSCLFQTTKKRLWNQPKSRTLQEDTLSDQTQRKFTMH</sequence>
<protein>
    <recommendedName>
        <fullName evidence="2">RNase H type-1 domain-containing protein</fullName>
    </recommendedName>
</protein>
<evidence type="ECO:0000256" key="1">
    <source>
        <dbReference type="SAM" id="MobiDB-lite"/>
    </source>
</evidence>
<name>A0A9Q3HHT0_9BASI</name>
<feature type="domain" description="RNase H type-1" evidence="2">
    <location>
        <begin position="26"/>
        <end position="166"/>
    </location>
</feature>
<dbReference type="AlphaFoldDB" id="A0A9Q3HHT0"/>
<dbReference type="GO" id="GO:0003676">
    <property type="term" value="F:nucleic acid binding"/>
    <property type="evidence" value="ECO:0007669"/>
    <property type="project" value="InterPro"/>
</dbReference>
<accession>A0A9Q3HHT0</accession>
<dbReference type="Gene3D" id="3.30.420.10">
    <property type="entry name" value="Ribonuclease H-like superfamily/Ribonuclease H"/>
    <property type="match status" value="1"/>
</dbReference>
<proteinExistence type="predicted"/>
<dbReference type="EMBL" id="AVOT02018109">
    <property type="protein sequence ID" value="MBW0504747.1"/>
    <property type="molecule type" value="Genomic_DNA"/>
</dbReference>
<dbReference type="SUPFAM" id="SSF53098">
    <property type="entry name" value="Ribonuclease H-like"/>
    <property type="match status" value="1"/>
</dbReference>